<dbReference type="Proteomes" id="UP000245829">
    <property type="component" value="Unassembled WGS sequence"/>
</dbReference>
<dbReference type="SUPFAM" id="SSF46785">
    <property type="entry name" value="Winged helix' DNA-binding domain"/>
    <property type="match status" value="1"/>
</dbReference>
<organism evidence="1 2">
    <name type="scientific">Nitrosopumilus zosterae</name>
    <dbReference type="NCBI Taxonomy" id="718286"/>
    <lineage>
        <taxon>Archaea</taxon>
        <taxon>Nitrososphaerota</taxon>
        <taxon>Nitrososphaeria</taxon>
        <taxon>Nitrosopumilales</taxon>
        <taxon>Nitrosopumilaceae</taxon>
        <taxon>Nitrosopumilus</taxon>
    </lineage>
</organism>
<gene>
    <name evidence="1" type="ORF">NZNM25_11520</name>
</gene>
<keyword evidence="2" id="KW-1185">Reference proteome</keyword>
<proteinExistence type="predicted"/>
<protein>
    <recommendedName>
        <fullName evidence="3">ArsR family transcriptional regulator</fullName>
    </recommendedName>
</protein>
<evidence type="ECO:0008006" key="3">
    <source>
        <dbReference type="Google" id="ProtNLM"/>
    </source>
</evidence>
<dbReference type="AlphaFoldDB" id="A0A2S2KS40"/>
<comment type="caution">
    <text evidence="1">The sequence shown here is derived from an EMBL/GenBank/DDBJ whole genome shotgun (WGS) entry which is preliminary data.</text>
</comment>
<evidence type="ECO:0000313" key="2">
    <source>
        <dbReference type="Proteomes" id="UP000245829"/>
    </source>
</evidence>
<evidence type="ECO:0000313" key="1">
    <source>
        <dbReference type="EMBL" id="GBH34361.1"/>
    </source>
</evidence>
<dbReference type="EMBL" id="BGKI01000006">
    <property type="protein sequence ID" value="GBH34361.1"/>
    <property type="molecule type" value="Genomic_DNA"/>
</dbReference>
<accession>A0A2S2KS40</accession>
<dbReference type="InterPro" id="IPR036390">
    <property type="entry name" value="WH_DNA-bd_sf"/>
</dbReference>
<reference evidence="1 2" key="1">
    <citation type="submission" date="2018-05" db="EMBL/GenBank/DDBJ databases">
        <title>genome sequencing of Nitrosopumilus sp. NM25.</title>
        <authorList>
            <person name="Mori K."/>
            <person name="Nakagawa T."/>
        </authorList>
    </citation>
    <scope>NUCLEOTIDE SEQUENCE [LARGE SCALE GENOMIC DNA]</scope>
    <source>
        <strain evidence="1 2">NM25</strain>
    </source>
</reference>
<name>A0A2S2KS40_9ARCH</name>
<sequence length="311" mass="34560">MKISLYTIPACKNTMGKGYSTESIREKLISSLEDSVTGMSGVELSKKVGVNRITMSKYLKVFAAEGLLRQKNIGNVTLWFLEPGQESFNFPDDYFKISPIFLDYLVKGTDEQTHSLIRNCLHSGATTDRLILEVIFPAIDYVQNLYDAGKIGTAELSLLKTTISKSFQIFNQIPIVSDPKKNVVVIAADSQSILISEAASAAYHSDSWKVSHLGDMSFAIDVLFDLDFQKLIGKIWKQKPGMLLVVVFSNSDEGLNFFANSINPIKDKSGKHMKLALCGKISKKSKINSDLVSEKLDDILQWSKTVSQNLK</sequence>